<dbReference type="AlphaFoldDB" id="A0A934IVR1"/>
<dbReference type="PANTHER" id="PTHR42953:SF3">
    <property type="entry name" value="HIGH-AFFINITY ZINC UPTAKE SYSTEM PROTEIN ZNUA"/>
    <property type="match status" value="1"/>
</dbReference>
<organism evidence="7 8">
    <name type="scientific">Paenibacillus roseus</name>
    <dbReference type="NCBI Taxonomy" id="2798579"/>
    <lineage>
        <taxon>Bacteria</taxon>
        <taxon>Bacillati</taxon>
        <taxon>Bacillota</taxon>
        <taxon>Bacilli</taxon>
        <taxon>Bacillales</taxon>
        <taxon>Paenibacillaceae</taxon>
        <taxon>Paenibacillus</taxon>
    </lineage>
</organism>
<comment type="similarity">
    <text evidence="1 4">Belongs to the bacterial solute-binding protein 9 family.</text>
</comment>
<evidence type="ECO:0000256" key="6">
    <source>
        <dbReference type="SAM" id="SignalP"/>
    </source>
</evidence>
<comment type="caution">
    <text evidence="7">The sequence shown here is derived from an EMBL/GenBank/DDBJ whole genome shotgun (WGS) entry which is preliminary data.</text>
</comment>
<keyword evidence="8" id="KW-1185">Reference proteome</keyword>
<dbReference type="Pfam" id="PF01297">
    <property type="entry name" value="ZnuA"/>
    <property type="match status" value="1"/>
</dbReference>
<dbReference type="InterPro" id="IPR050492">
    <property type="entry name" value="Bact_metal-bind_prot9"/>
</dbReference>
<dbReference type="GO" id="GO:0007155">
    <property type="term" value="P:cell adhesion"/>
    <property type="evidence" value="ECO:0007669"/>
    <property type="project" value="InterPro"/>
</dbReference>
<dbReference type="GO" id="GO:0030001">
    <property type="term" value="P:metal ion transport"/>
    <property type="evidence" value="ECO:0007669"/>
    <property type="project" value="InterPro"/>
</dbReference>
<dbReference type="PANTHER" id="PTHR42953">
    <property type="entry name" value="HIGH-AFFINITY ZINC UPTAKE SYSTEM PROTEIN ZNUA-RELATED"/>
    <property type="match status" value="1"/>
</dbReference>
<evidence type="ECO:0000256" key="1">
    <source>
        <dbReference type="ARBA" id="ARBA00011028"/>
    </source>
</evidence>
<dbReference type="InterPro" id="IPR006128">
    <property type="entry name" value="Lipoprotein_PsaA-like"/>
</dbReference>
<dbReference type="Gene3D" id="3.40.50.1980">
    <property type="entry name" value="Nitrogenase molybdenum iron protein domain"/>
    <property type="match status" value="2"/>
</dbReference>
<evidence type="ECO:0000256" key="5">
    <source>
        <dbReference type="SAM" id="MobiDB-lite"/>
    </source>
</evidence>
<evidence type="ECO:0000256" key="4">
    <source>
        <dbReference type="RuleBase" id="RU003512"/>
    </source>
</evidence>
<evidence type="ECO:0000256" key="3">
    <source>
        <dbReference type="ARBA" id="ARBA00022729"/>
    </source>
</evidence>
<dbReference type="InterPro" id="IPR006127">
    <property type="entry name" value="ZnuA-like"/>
</dbReference>
<feature type="signal peptide" evidence="6">
    <location>
        <begin position="1"/>
        <end position="33"/>
    </location>
</feature>
<evidence type="ECO:0000256" key="2">
    <source>
        <dbReference type="ARBA" id="ARBA00022448"/>
    </source>
</evidence>
<proteinExistence type="inferred from homology"/>
<sequence>MNKKLWRTSTAVLFTLVLIIAGCSSKSSNNSVASDTADKPGKAKLTVAASFYPMAEFTKQVAGDLAEVTNLVPAGIEPHDWEATPQDMKLLEQADMLVYNGAGMENWVDKVLGSLSNPKLVAVEASAGMQLMAESDNQDDEADHVANEEEHEDEHEHGGFDPHVWLSPRLAIEQVKSIEAALSKADPAHTDAYNANAQAYIGKLEALDAKFKEEIAKLKRKELVTQHAAFGYLAKEYGLTQIPIAGLSPEQEPSAERLAELVVYSREHQVKAIFFETLVSSKVAETLGNEIGAKTLVLNPLEGLTADEEKQGLDYIGVMEKNLQSIIEGLSL</sequence>
<feature type="compositionally biased region" description="Basic and acidic residues" evidence="5">
    <location>
        <begin position="143"/>
        <end position="160"/>
    </location>
</feature>
<dbReference type="PRINTS" id="PR00690">
    <property type="entry name" value="ADHESNFAMILY"/>
</dbReference>
<name>A0A934IVR1_9BACL</name>
<dbReference type="InterPro" id="IPR006129">
    <property type="entry name" value="AdhesinB"/>
</dbReference>
<feature type="chain" id="PRO_5037415422" evidence="6">
    <location>
        <begin position="34"/>
        <end position="332"/>
    </location>
</feature>
<gene>
    <name evidence="7" type="ORF">JFN88_02450</name>
</gene>
<accession>A0A934IVR1</accession>
<keyword evidence="2 4" id="KW-0813">Transport</keyword>
<dbReference type="Proteomes" id="UP000640274">
    <property type="component" value="Unassembled WGS sequence"/>
</dbReference>
<dbReference type="GO" id="GO:0046872">
    <property type="term" value="F:metal ion binding"/>
    <property type="evidence" value="ECO:0007669"/>
    <property type="project" value="InterPro"/>
</dbReference>
<keyword evidence="3 6" id="KW-0732">Signal</keyword>
<dbReference type="SUPFAM" id="SSF53807">
    <property type="entry name" value="Helical backbone' metal receptor"/>
    <property type="match status" value="1"/>
</dbReference>
<evidence type="ECO:0000313" key="7">
    <source>
        <dbReference type="EMBL" id="MBJ6360182.1"/>
    </source>
</evidence>
<dbReference type="EMBL" id="JAELUP010000005">
    <property type="protein sequence ID" value="MBJ6360182.1"/>
    <property type="molecule type" value="Genomic_DNA"/>
</dbReference>
<dbReference type="RefSeq" id="WP_199017705.1">
    <property type="nucleotide sequence ID" value="NZ_JAELUP010000005.1"/>
</dbReference>
<dbReference type="CDD" id="cd01017">
    <property type="entry name" value="AdcA"/>
    <property type="match status" value="1"/>
</dbReference>
<protein>
    <submittedName>
        <fullName evidence="7">Zinc ABC transporter substrate-binding protein</fullName>
    </submittedName>
</protein>
<evidence type="ECO:0000313" key="8">
    <source>
        <dbReference type="Proteomes" id="UP000640274"/>
    </source>
</evidence>
<reference evidence="7" key="1">
    <citation type="submission" date="2020-12" db="EMBL/GenBank/DDBJ databases">
        <authorList>
            <person name="Huq M.A."/>
        </authorList>
    </citation>
    <scope>NUCLEOTIDE SEQUENCE</scope>
    <source>
        <strain evidence="7">MAHUQ-46</strain>
    </source>
</reference>
<dbReference type="PRINTS" id="PR00691">
    <property type="entry name" value="ADHESINB"/>
</dbReference>
<dbReference type="PROSITE" id="PS51257">
    <property type="entry name" value="PROKAR_LIPOPROTEIN"/>
    <property type="match status" value="1"/>
</dbReference>
<feature type="region of interest" description="Disordered" evidence="5">
    <location>
        <begin position="135"/>
        <end position="160"/>
    </location>
</feature>